<accession>A0A371IKY0</accession>
<keyword evidence="4" id="KW-0862">Zinc</keyword>
<dbReference type="GO" id="GO:0046872">
    <property type="term" value="F:metal ion binding"/>
    <property type="evidence" value="ECO:0007669"/>
    <property type="project" value="UniProtKB-KW"/>
</dbReference>
<dbReference type="PANTHER" id="PTHR46233">
    <property type="entry name" value="HYDROXYACYLGLUTATHIONE HYDROLASE GLOC"/>
    <property type="match status" value="1"/>
</dbReference>
<dbReference type="GO" id="GO:0016787">
    <property type="term" value="F:hydrolase activity"/>
    <property type="evidence" value="ECO:0007669"/>
    <property type="project" value="UniProtKB-KW"/>
</dbReference>
<evidence type="ECO:0000313" key="6">
    <source>
        <dbReference type="EMBL" id="RDY21148.1"/>
    </source>
</evidence>
<dbReference type="CDD" id="cd06262">
    <property type="entry name" value="metallo-hydrolase-like_MBL-fold"/>
    <property type="match status" value="1"/>
</dbReference>
<comment type="caution">
    <text evidence="6">The sequence shown here is derived from an EMBL/GenBank/DDBJ whole genome shotgun (WGS) entry which is preliminary data.</text>
</comment>
<organism evidence="6 7">
    <name type="scientific">Criibacterium bergeronii</name>
    <dbReference type="NCBI Taxonomy" id="1871336"/>
    <lineage>
        <taxon>Bacteria</taxon>
        <taxon>Bacillati</taxon>
        <taxon>Bacillota</taxon>
        <taxon>Clostridia</taxon>
        <taxon>Peptostreptococcales</taxon>
        <taxon>Filifactoraceae</taxon>
        <taxon>Criibacterium</taxon>
    </lineage>
</organism>
<dbReference type="Gene3D" id="3.60.15.10">
    <property type="entry name" value="Ribonuclease Z/Hydroxyacylglutathione hydrolase-like"/>
    <property type="match status" value="1"/>
</dbReference>
<gene>
    <name evidence="6" type="ORF">BBG48_006370</name>
</gene>
<name>A0A371IKY0_9FIRM</name>
<proteinExistence type="predicted"/>
<dbReference type="EMBL" id="MBEW02000011">
    <property type="protein sequence ID" value="RDY21148.1"/>
    <property type="molecule type" value="Genomic_DNA"/>
</dbReference>
<dbReference type="SUPFAM" id="SSF56281">
    <property type="entry name" value="Metallo-hydrolase/oxidoreductase"/>
    <property type="match status" value="1"/>
</dbReference>
<dbReference type="InterPro" id="IPR001279">
    <property type="entry name" value="Metallo-B-lactamas"/>
</dbReference>
<sequence length="207" mass="23066">MQNYTIVVYPFEENAYILYDESSKDAAVIDPGGSVREIENFLDKKSLELKYILLTHGHVDHISGVDELLKKHDVPTVISSNEKKLLQDSTLNLTSRYGLNSPKINNLQEVKDGDAITLGNEILKFIETPGHTRGSMCIFTDNKLFSGDTLFQGSIGRTDLPTGSFDMMNTSLKKLSKLDDIIEVYPGHGQPTTIGIEKRTNPFMQGL</sequence>
<dbReference type="InterPro" id="IPR051453">
    <property type="entry name" value="MBL_Glyoxalase_II"/>
</dbReference>
<dbReference type="RefSeq" id="WP_068913919.1">
    <property type="nucleotide sequence ID" value="NZ_MBEW02000011.1"/>
</dbReference>
<evidence type="ECO:0000256" key="3">
    <source>
        <dbReference type="ARBA" id="ARBA00022801"/>
    </source>
</evidence>
<dbReference type="Proteomes" id="UP000093352">
    <property type="component" value="Unassembled WGS sequence"/>
</dbReference>
<feature type="domain" description="Metallo-beta-lactamase" evidence="5">
    <location>
        <begin position="12"/>
        <end position="188"/>
    </location>
</feature>
<dbReference type="InterPro" id="IPR036866">
    <property type="entry name" value="RibonucZ/Hydroxyglut_hydro"/>
</dbReference>
<evidence type="ECO:0000256" key="2">
    <source>
        <dbReference type="ARBA" id="ARBA00022723"/>
    </source>
</evidence>
<reference evidence="6 7" key="1">
    <citation type="journal article" date="2016" name="Genome Announc.">
        <title>Draft Genome Sequence of Criibacterium bergeronii gen. nov., sp. nov., Strain CCRI-22567T, Isolated from a Vaginal Sample from a Woman with Bacterial Vaginosis.</title>
        <authorList>
            <person name="Maheux A.F."/>
            <person name="Berube E."/>
            <person name="Boudreau D.K."/>
            <person name="Raymond F."/>
            <person name="Corbeil J."/>
            <person name="Roy P.H."/>
            <person name="Boissinot M."/>
            <person name="Omar R.F."/>
        </authorList>
    </citation>
    <scope>NUCLEOTIDE SEQUENCE [LARGE SCALE GENOMIC DNA]</scope>
    <source>
        <strain evidence="6 7">CCRI-22567</strain>
    </source>
</reference>
<evidence type="ECO:0000259" key="5">
    <source>
        <dbReference type="SMART" id="SM00849"/>
    </source>
</evidence>
<dbReference type="AlphaFoldDB" id="A0A371IKY0"/>
<evidence type="ECO:0000256" key="4">
    <source>
        <dbReference type="ARBA" id="ARBA00022833"/>
    </source>
</evidence>
<evidence type="ECO:0000256" key="1">
    <source>
        <dbReference type="ARBA" id="ARBA00001947"/>
    </source>
</evidence>
<dbReference type="Pfam" id="PF00753">
    <property type="entry name" value="Lactamase_B"/>
    <property type="match status" value="1"/>
</dbReference>
<evidence type="ECO:0000313" key="7">
    <source>
        <dbReference type="Proteomes" id="UP000093352"/>
    </source>
</evidence>
<keyword evidence="7" id="KW-1185">Reference proteome</keyword>
<dbReference type="SMART" id="SM00849">
    <property type="entry name" value="Lactamase_B"/>
    <property type="match status" value="1"/>
</dbReference>
<keyword evidence="2" id="KW-0479">Metal-binding</keyword>
<keyword evidence="3" id="KW-0378">Hydrolase</keyword>
<protein>
    <submittedName>
        <fullName evidence="6">MBL fold metallo-hydrolase</fullName>
    </submittedName>
</protein>
<comment type="cofactor">
    <cofactor evidence="1">
        <name>Zn(2+)</name>
        <dbReference type="ChEBI" id="CHEBI:29105"/>
    </cofactor>
</comment>
<dbReference type="STRING" id="1871336.BBG48_04730"/>
<dbReference type="PANTHER" id="PTHR46233:SF3">
    <property type="entry name" value="HYDROXYACYLGLUTATHIONE HYDROLASE GLOC"/>
    <property type="match status" value="1"/>
</dbReference>